<evidence type="ECO:0000313" key="2">
    <source>
        <dbReference type="Proteomes" id="UP000000724"/>
    </source>
</evidence>
<name>B6H2K9_PENRW</name>
<dbReference type="OrthoDB" id="277398at2759"/>
<protein>
    <submittedName>
        <fullName evidence="1">Uncharacterized protein</fullName>
    </submittedName>
</protein>
<proteinExistence type="predicted"/>
<organism evidence="1 2">
    <name type="scientific">Penicillium rubens (strain ATCC 28089 / DSM 1075 / NRRL 1951 / Wisconsin 54-1255)</name>
    <name type="common">Penicillium chrysogenum</name>
    <dbReference type="NCBI Taxonomy" id="500485"/>
    <lineage>
        <taxon>Eukaryota</taxon>
        <taxon>Fungi</taxon>
        <taxon>Dikarya</taxon>
        <taxon>Ascomycota</taxon>
        <taxon>Pezizomycotina</taxon>
        <taxon>Eurotiomycetes</taxon>
        <taxon>Eurotiomycetidae</taxon>
        <taxon>Eurotiales</taxon>
        <taxon>Aspergillaceae</taxon>
        <taxon>Penicillium</taxon>
        <taxon>Penicillium chrysogenum species complex</taxon>
    </lineage>
</organism>
<dbReference type="Proteomes" id="UP000000724">
    <property type="component" value="Contig Pc00c13"/>
</dbReference>
<accession>B6H2K9</accession>
<dbReference type="VEuPathDB" id="FungiDB:PCH_Pc13g14640"/>
<dbReference type="EMBL" id="AM920428">
    <property type="protein sequence ID" value="CAP92533.1"/>
    <property type="molecule type" value="Genomic_DNA"/>
</dbReference>
<reference evidence="1 2" key="1">
    <citation type="journal article" date="2008" name="Nat. Biotechnol.">
        <title>Genome sequencing and analysis of the filamentous fungus Penicillium chrysogenum.</title>
        <authorList>
            <person name="van den Berg M.A."/>
            <person name="Albang R."/>
            <person name="Albermann K."/>
            <person name="Badger J.H."/>
            <person name="Daran J.-M."/>
            <person name="Driessen A.J.M."/>
            <person name="Garcia-Estrada C."/>
            <person name="Fedorova N.D."/>
            <person name="Harris D.M."/>
            <person name="Heijne W.H.M."/>
            <person name="Joardar V.S."/>
            <person name="Kiel J.A.K.W."/>
            <person name="Kovalchuk A."/>
            <person name="Martin J.F."/>
            <person name="Nierman W.C."/>
            <person name="Nijland J.G."/>
            <person name="Pronk J.T."/>
            <person name="Roubos J.A."/>
            <person name="van der Klei I.J."/>
            <person name="van Peij N.N.M.E."/>
            <person name="Veenhuis M."/>
            <person name="von Doehren H."/>
            <person name="Wagner C."/>
            <person name="Wortman J.R."/>
            <person name="Bovenberg R.A.L."/>
        </authorList>
    </citation>
    <scope>NUCLEOTIDE SEQUENCE [LARGE SCALE GENOMIC DNA]</scope>
    <source>
        <strain evidence="2">ATCC 28089 / DSM 1075 / NRRL 1951 / Wisconsin 54-1255</strain>
    </source>
</reference>
<sequence>MQKEEGKMAIPAPIIELPQTPKLTNLMTTFCSPSSTPKIMQDTIHTLTHEIISAAKSHDQTLQPPTTMIPTLRGALTHGTQDVVVDWLGRRPFPPASDDGKIVILDTIIATGIQLSSFVNGSLSGVGGVSNSVYEWGEGKTKEPVVAEGEDVRSVFSGVQSLLVDNGGLWKLTEDGLAIEREIHFPGFKEAWVSF</sequence>
<gene>
    <name evidence="1" type="ORF">Pc13g14640</name>
    <name evidence="1" type="ORF">PCH_Pc13g14640</name>
</gene>
<dbReference type="HOGENOM" id="CLU_1396765_0_0_1"/>
<dbReference type="AlphaFoldDB" id="B6H2K9"/>
<evidence type="ECO:0000313" key="1">
    <source>
        <dbReference type="EMBL" id="CAP92533.1"/>
    </source>
</evidence>
<dbReference type="OMA" id="GLAIEWE"/>
<keyword evidence="2" id="KW-1185">Reference proteome</keyword>